<gene>
    <name evidence="9" type="ORF">ROZALSC1DRAFT_17636</name>
</gene>
<dbReference type="PROSITE" id="PS51285">
    <property type="entry name" value="AGC_KINASE_CTER"/>
    <property type="match status" value="1"/>
</dbReference>
<keyword evidence="1" id="KW-0723">Serine/threonine-protein kinase</keyword>
<dbReference type="EMBL" id="ML006587">
    <property type="protein sequence ID" value="RKP16403.1"/>
    <property type="molecule type" value="Genomic_DNA"/>
</dbReference>
<organism evidence="9 10">
    <name type="scientific">Rozella allomycis (strain CSF55)</name>
    <dbReference type="NCBI Taxonomy" id="988480"/>
    <lineage>
        <taxon>Eukaryota</taxon>
        <taxon>Fungi</taxon>
        <taxon>Fungi incertae sedis</taxon>
        <taxon>Cryptomycota</taxon>
        <taxon>Cryptomycota incertae sedis</taxon>
        <taxon>Rozella</taxon>
    </lineage>
</organism>
<reference evidence="10" key="1">
    <citation type="journal article" date="2018" name="Nat. Microbiol.">
        <title>Leveraging single-cell genomics to expand the fungal tree of life.</title>
        <authorList>
            <person name="Ahrendt S.R."/>
            <person name="Quandt C.A."/>
            <person name="Ciobanu D."/>
            <person name="Clum A."/>
            <person name="Salamov A."/>
            <person name="Andreopoulos B."/>
            <person name="Cheng J.F."/>
            <person name="Woyke T."/>
            <person name="Pelin A."/>
            <person name="Henrissat B."/>
            <person name="Reynolds N.K."/>
            <person name="Benny G.L."/>
            <person name="Smith M.E."/>
            <person name="James T.Y."/>
            <person name="Grigoriev I.V."/>
        </authorList>
    </citation>
    <scope>NUCLEOTIDE SEQUENCE [LARGE SCALE GENOMIC DNA]</scope>
    <source>
        <strain evidence="10">CSF55</strain>
    </source>
</reference>
<evidence type="ECO:0000256" key="3">
    <source>
        <dbReference type="ARBA" id="ARBA00022679"/>
    </source>
</evidence>
<evidence type="ECO:0000256" key="4">
    <source>
        <dbReference type="ARBA" id="ARBA00022741"/>
    </source>
</evidence>
<dbReference type="PANTHER" id="PTHR24351">
    <property type="entry name" value="RIBOSOMAL PROTEIN S6 KINASE"/>
    <property type="match status" value="1"/>
</dbReference>
<evidence type="ECO:0000313" key="9">
    <source>
        <dbReference type="EMBL" id="RKP16403.1"/>
    </source>
</evidence>
<protein>
    <submittedName>
        <fullName evidence="9">Molecular mechanism For the regulation of protein kinase B Akt By hydrophobic motif phosphorylation</fullName>
    </submittedName>
</protein>
<dbReference type="AlphaFoldDB" id="A0A4P9YAU8"/>
<dbReference type="GO" id="GO:0005524">
    <property type="term" value="F:ATP binding"/>
    <property type="evidence" value="ECO:0007669"/>
    <property type="project" value="UniProtKB-KW"/>
</dbReference>
<keyword evidence="6" id="KW-0067">ATP-binding</keyword>
<keyword evidence="2" id="KW-0597">Phosphoprotein</keyword>
<proteinExistence type="predicted"/>
<dbReference type="FunFam" id="1.10.510.10:FF:000008">
    <property type="entry name" value="Non-specific serine/threonine protein kinase"/>
    <property type="match status" value="1"/>
</dbReference>
<dbReference type="SMART" id="SM00220">
    <property type="entry name" value="S_TKc"/>
    <property type="match status" value="1"/>
</dbReference>
<sequence>EQYYAVKIIKKTGLIDEESLDHVLSENRVLQAIDYPFLVKLYSSFQTTDRLYFVMEYVKGGELFFHLGKERKFKEDRVQFYASQVVLALTYLHSKGVVYRDLKLENLLLDEQGYIKITDFGLCKQGIASEIDRTSTFCGTPEYLAPEILEEEVYGRSVDWWALGVVIYEMMIGRPPFGPATNMEQLFNNILHQKILVPLSLSTPARSLLESLLSRDPSKRIGCGPSDGEELMCHSFFNDTDWDKILKKEVPAPFVPTITNECDTRNFDKEFTDLPVVFTPAEGQPGIEGQLQGFTFVANNEHLA</sequence>
<keyword evidence="4" id="KW-0547">Nucleotide-binding</keyword>
<dbReference type="InterPro" id="IPR011009">
    <property type="entry name" value="Kinase-like_dom_sf"/>
</dbReference>
<feature type="domain" description="AGC-kinase C-terminal" evidence="8">
    <location>
        <begin position="238"/>
        <end position="304"/>
    </location>
</feature>
<dbReference type="Pfam" id="PF00069">
    <property type="entry name" value="Pkinase"/>
    <property type="match status" value="1"/>
</dbReference>
<evidence type="ECO:0000259" key="8">
    <source>
        <dbReference type="PROSITE" id="PS51285"/>
    </source>
</evidence>
<dbReference type="GO" id="GO:0004674">
    <property type="term" value="F:protein serine/threonine kinase activity"/>
    <property type="evidence" value="ECO:0007669"/>
    <property type="project" value="UniProtKB-KW"/>
</dbReference>
<dbReference type="SUPFAM" id="SSF56112">
    <property type="entry name" value="Protein kinase-like (PK-like)"/>
    <property type="match status" value="1"/>
</dbReference>
<feature type="domain" description="Protein kinase" evidence="7">
    <location>
        <begin position="1"/>
        <end position="237"/>
    </location>
</feature>
<dbReference type="InterPro" id="IPR008271">
    <property type="entry name" value="Ser/Thr_kinase_AS"/>
</dbReference>
<dbReference type="InterPro" id="IPR017892">
    <property type="entry name" value="Pkinase_C"/>
</dbReference>
<dbReference type="PROSITE" id="PS00108">
    <property type="entry name" value="PROTEIN_KINASE_ST"/>
    <property type="match status" value="1"/>
</dbReference>
<dbReference type="SMART" id="SM00133">
    <property type="entry name" value="S_TK_X"/>
    <property type="match status" value="1"/>
</dbReference>
<evidence type="ECO:0000256" key="2">
    <source>
        <dbReference type="ARBA" id="ARBA00022553"/>
    </source>
</evidence>
<name>A0A4P9YAU8_ROZAC</name>
<evidence type="ECO:0000313" key="10">
    <source>
        <dbReference type="Proteomes" id="UP000281549"/>
    </source>
</evidence>
<evidence type="ECO:0000256" key="6">
    <source>
        <dbReference type="ARBA" id="ARBA00022840"/>
    </source>
</evidence>
<keyword evidence="3" id="KW-0808">Transferase</keyword>
<keyword evidence="5 9" id="KW-0418">Kinase</keyword>
<evidence type="ECO:0000256" key="5">
    <source>
        <dbReference type="ARBA" id="ARBA00022777"/>
    </source>
</evidence>
<accession>A0A4P9YAU8</accession>
<dbReference type="Gene3D" id="1.10.510.10">
    <property type="entry name" value="Transferase(Phosphotransferase) domain 1"/>
    <property type="match status" value="1"/>
</dbReference>
<dbReference type="InterPro" id="IPR000961">
    <property type="entry name" value="AGC-kinase_C"/>
</dbReference>
<dbReference type="Proteomes" id="UP000281549">
    <property type="component" value="Unassembled WGS sequence"/>
</dbReference>
<dbReference type="Pfam" id="PF00433">
    <property type="entry name" value="Pkinase_C"/>
    <property type="match status" value="1"/>
</dbReference>
<dbReference type="PROSITE" id="PS50011">
    <property type="entry name" value="PROTEIN_KINASE_DOM"/>
    <property type="match status" value="1"/>
</dbReference>
<evidence type="ECO:0000256" key="1">
    <source>
        <dbReference type="ARBA" id="ARBA00022527"/>
    </source>
</evidence>
<evidence type="ECO:0000259" key="7">
    <source>
        <dbReference type="PROSITE" id="PS50011"/>
    </source>
</evidence>
<dbReference type="InterPro" id="IPR000719">
    <property type="entry name" value="Prot_kinase_dom"/>
</dbReference>
<feature type="non-terminal residue" evidence="9">
    <location>
        <position position="1"/>
    </location>
</feature>
<dbReference type="Gene3D" id="3.30.200.20">
    <property type="entry name" value="Phosphorylase Kinase, domain 1"/>
    <property type="match status" value="1"/>
</dbReference>